<protein>
    <submittedName>
        <fullName evidence="1">Uncharacterized protein</fullName>
    </submittedName>
</protein>
<proteinExistence type="predicted"/>
<evidence type="ECO:0000313" key="2">
    <source>
        <dbReference type="Proteomes" id="UP000798662"/>
    </source>
</evidence>
<keyword evidence="2" id="KW-1185">Reference proteome</keyword>
<dbReference type="EMBL" id="CM020618">
    <property type="protein sequence ID" value="KAK1859618.1"/>
    <property type="molecule type" value="Genomic_DNA"/>
</dbReference>
<evidence type="ECO:0000313" key="1">
    <source>
        <dbReference type="EMBL" id="KAK1859618.1"/>
    </source>
</evidence>
<gene>
    <name evidence="1" type="ORF">I4F81_002213</name>
</gene>
<comment type="caution">
    <text evidence="1">The sequence shown here is derived from an EMBL/GenBank/DDBJ whole genome shotgun (WGS) entry which is preliminary data.</text>
</comment>
<name>A0ACC3BPS4_PYRYE</name>
<accession>A0ACC3BPS4</accession>
<sequence>MLVRPIPAPPPPRSACLDRPASVWLLASSDHERAVPEPRLVPDLLLDHRTDHLVVQHAHLRVICALGGRPLGRLVLGQQPKRCSSVQSHPTTPDVRGGINSRRPRNRRAHSCSSNNLTLAHALNPSSPASSPRSPFSLQVARIKASAVPVMARAPKRQANPARPVRSQRRRAGSSGSSSSPAPASGGGRASYSAGGPSGSPSPAGDANPSPAGGLAGNLSPAGGLAGNLSPAGGLAGNPSPASGAAGSASPSRGAAGDRAASGGAARSPSTAGGALRSPLPASGGAGNSSHSRNNDDNGGAAAQAGLTAPAGGGAQSFDGSPSGGAVSPLPSAPPVPHTACNAAEGCGSPDRPCPAAVGSVPVPESPVSGPSTPSTESVIGIAVQQQAVSGEGSGSASRAPSPQAAATSEGTPALRAAGLGGGAPVLQQAGGAARPITIRPMMSDTPSSSAPRAASAARPPSSTGASSTARAATPAARQGSTHLSDAISTGMRPMRLQLVAVSTNIDNVLESVRDVLVKVELLSRGHEGLASVMHAVQASMTVGFKEVMTAMQQMSSTADGQVNVALTQTLAVVNTVKTAFRDDEKQRIITATRSADVYYSTTRTWQQLTCVVMEARDLDRAAAKQWLLSTIQLPGRRNANVLVGMRACVPILRAKPHLMQALKDLVCTAFLVGVGLNRSDLTNDLARLWLDNGAYMSSEMGLPSLLAGLADMIRYLGGEEQMITEALTVGGRPVIRCLLGHFALASCFVRSMLEAKAGMRPRRRSGLGGAIYEQWESELARADKALPNDCEMHHCLVITDGNDPNRGILDEEGDGDSDVDVGEAVDEEVPANDVNLA</sequence>
<dbReference type="Proteomes" id="UP000798662">
    <property type="component" value="Chromosome 1"/>
</dbReference>
<organism evidence="1 2">
    <name type="scientific">Pyropia yezoensis</name>
    <name type="common">Susabi-nori</name>
    <name type="synonym">Porphyra yezoensis</name>
    <dbReference type="NCBI Taxonomy" id="2788"/>
    <lineage>
        <taxon>Eukaryota</taxon>
        <taxon>Rhodophyta</taxon>
        <taxon>Bangiophyceae</taxon>
        <taxon>Bangiales</taxon>
        <taxon>Bangiaceae</taxon>
        <taxon>Pyropia</taxon>
    </lineage>
</organism>
<reference evidence="1" key="1">
    <citation type="submission" date="2019-11" db="EMBL/GenBank/DDBJ databases">
        <title>Nori genome reveals adaptations in red seaweeds to the harsh intertidal environment.</title>
        <authorList>
            <person name="Wang D."/>
            <person name="Mao Y."/>
        </authorList>
    </citation>
    <scope>NUCLEOTIDE SEQUENCE</scope>
    <source>
        <tissue evidence="1">Gametophyte</tissue>
    </source>
</reference>